<proteinExistence type="inferred from homology"/>
<feature type="transmembrane region" description="Helical" evidence="9">
    <location>
        <begin position="73"/>
        <end position="91"/>
    </location>
</feature>
<evidence type="ECO:0000259" key="10">
    <source>
        <dbReference type="Pfam" id="PF04290"/>
    </source>
</evidence>
<evidence type="ECO:0000313" key="12">
    <source>
        <dbReference type="Proteomes" id="UP000435138"/>
    </source>
</evidence>
<evidence type="ECO:0000256" key="5">
    <source>
        <dbReference type="ARBA" id="ARBA00022692"/>
    </source>
</evidence>
<dbReference type="InterPro" id="IPR055348">
    <property type="entry name" value="DctQ"/>
</dbReference>
<sequence>MKSMSTQPEIHTQVTPEELAHTFDEAPADVDLKIYAIEDWVTLALFWAMTACVFLQFFTRYVLNDSYAWTEEIAVNCLIGVVFLGSVACVRMSRHIQVDVLYHYLPPKVTRVMATLVDLIRIGFFAYGSWLMWRYMEIVADEEMVTVQLPRNIVFYTVLAAFVLMFLRSIQVFVANMRRGYSVLERPEEFQHAEV</sequence>
<dbReference type="Pfam" id="PF04290">
    <property type="entry name" value="DctQ"/>
    <property type="match status" value="1"/>
</dbReference>
<evidence type="ECO:0000256" key="1">
    <source>
        <dbReference type="ARBA" id="ARBA00004429"/>
    </source>
</evidence>
<dbReference type="AlphaFoldDB" id="A0A6A8AHB1"/>
<evidence type="ECO:0000256" key="8">
    <source>
        <dbReference type="ARBA" id="ARBA00038436"/>
    </source>
</evidence>
<gene>
    <name evidence="11" type="ORF">GAO09_24685</name>
</gene>
<evidence type="ECO:0000256" key="7">
    <source>
        <dbReference type="ARBA" id="ARBA00023136"/>
    </source>
</evidence>
<comment type="caution">
    <text evidence="11">The sequence shown here is derived from an EMBL/GenBank/DDBJ whole genome shotgun (WGS) entry which is preliminary data.</text>
</comment>
<dbReference type="PANTHER" id="PTHR35011">
    <property type="entry name" value="2,3-DIKETO-L-GULONATE TRAP TRANSPORTER SMALL PERMEASE PROTEIN YIAM"/>
    <property type="match status" value="1"/>
</dbReference>
<dbReference type="EMBL" id="WIXI01000050">
    <property type="protein sequence ID" value="MQY49238.1"/>
    <property type="molecule type" value="Genomic_DNA"/>
</dbReference>
<keyword evidence="3" id="KW-1003">Cell membrane</keyword>
<feature type="transmembrane region" description="Helical" evidence="9">
    <location>
        <begin position="40"/>
        <end position="61"/>
    </location>
</feature>
<feature type="domain" description="Tripartite ATP-independent periplasmic transporters DctQ component" evidence="10">
    <location>
        <begin position="49"/>
        <end position="178"/>
    </location>
</feature>
<dbReference type="InterPro" id="IPR007387">
    <property type="entry name" value="TRAP_DctQ"/>
</dbReference>
<dbReference type="GO" id="GO:0005886">
    <property type="term" value="C:plasma membrane"/>
    <property type="evidence" value="ECO:0007669"/>
    <property type="project" value="UniProtKB-SubCell"/>
</dbReference>
<organism evidence="11 12">
    <name type="scientific">Endobacterium cereale</name>
    <dbReference type="NCBI Taxonomy" id="2663029"/>
    <lineage>
        <taxon>Bacteria</taxon>
        <taxon>Pseudomonadati</taxon>
        <taxon>Pseudomonadota</taxon>
        <taxon>Alphaproteobacteria</taxon>
        <taxon>Hyphomicrobiales</taxon>
        <taxon>Rhizobiaceae</taxon>
        <taxon>Endobacterium</taxon>
    </lineage>
</organism>
<protein>
    <recommendedName>
        <fullName evidence="9">TRAP transporter small permease protein</fullName>
    </recommendedName>
</protein>
<comment type="subcellular location">
    <subcellularLocation>
        <location evidence="1 9">Cell inner membrane</location>
        <topology evidence="1 9">Multi-pass membrane protein</topology>
    </subcellularLocation>
</comment>
<evidence type="ECO:0000256" key="6">
    <source>
        <dbReference type="ARBA" id="ARBA00022989"/>
    </source>
</evidence>
<keyword evidence="5 9" id="KW-0812">Transmembrane</keyword>
<keyword evidence="4 9" id="KW-0997">Cell inner membrane</keyword>
<evidence type="ECO:0000256" key="2">
    <source>
        <dbReference type="ARBA" id="ARBA00022448"/>
    </source>
</evidence>
<dbReference type="GO" id="GO:0015740">
    <property type="term" value="P:C4-dicarboxylate transport"/>
    <property type="evidence" value="ECO:0007669"/>
    <property type="project" value="TreeGrafter"/>
</dbReference>
<dbReference type="Proteomes" id="UP000435138">
    <property type="component" value="Unassembled WGS sequence"/>
</dbReference>
<keyword evidence="12" id="KW-1185">Reference proteome</keyword>
<keyword evidence="6 9" id="KW-1133">Transmembrane helix</keyword>
<reference evidence="11 12" key="1">
    <citation type="submission" date="2019-11" db="EMBL/GenBank/DDBJ databases">
        <title>Genome analysis of Rhizobacterium cereale a novel genus and species isolated from maize roots in North Spain.</title>
        <authorList>
            <person name="Menendez E."/>
            <person name="Flores-Felix J.D."/>
            <person name="Ramirez-Bahena M.-H."/>
            <person name="Igual J.M."/>
            <person name="Garcia-Fraile P."/>
            <person name="Peix A."/>
            <person name="Velazquez E."/>
        </authorList>
    </citation>
    <scope>NUCLEOTIDE SEQUENCE [LARGE SCALE GENOMIC DNA]</scope>
    <source>
        <strain evidence="11 12">RZME27</strain>
    </source>
</reference>
<feature type="transmembrane region" description="Helical" evidence="9">
    <location>
        <begin position="112"/>
        <end position="133"/>
    </location>
</feature>
<keyword evidence="7 9" id="KW-0472">Membrane</keyword>
<feature type="transmembrane region" description="Helical" evidence="9">
    <location>
        <begin position="153"/>
        <end position="174"/>
    </location>
</feature>
<keyword evidence="2 9" id="KW-0813">Transport</keyword>
<evidence type="ECO:0000256" key="9">
    <source>
        <dbReference type="RuleBase" id="RU369079"/>
    </source>
</evidence>
<evidence type="ECO:0000256" key="4">
    <source>
        <dbReference type="ARBA" id="ARBA00022519"/>
    </source>
</evidence>
<evidence type="ECO:0000313" key="11">
    <source>
        <dbReference type="EMBL" id="MQY49238.1"/>
    </source>
</evidence>
<dbReference type="GO" id="GO:0022857">
    <property type="term" value="F:transmembrane transporter activity"/>
    <property type="evidence" value="ECO:0007669"/>
    <property type="project" value="UniProtKB-UniRule"/>
</dbReference>
<accession>A0A6A8AHB1</accession>
<evidence type="ECO:0000256" key="3">
    <source>
        <dbReference type="ARBA" id="ARBA00022475"/>
    </source>
</evidence>
<comment type="similarity">
    <text evidence="8 9">Belongs to the TRAP transporter small permease family.</text>
</comment>
<comment type="subunit">
    <text evidence="9">The complex comprises the extracytoplasmic solute receptor protein and the two transmembrane proteins.</text>
</comment>
<name>A0A6A8AHB1_9HYPH</name>
<dbReference type="PANTHER" id="PTHR35011:SF11">
    <property type="entry name" value="TRAP TRANSPORTER SMALL PERMEASE PROTEIN"/>
    <property type="match status" value="1"/>
</dbReference>
<comment type="function">
    <text evidence="9">Part of the tripartite ATP-independent periplasmic (TRAP) transport system.</text>
</comment>